<feature type="compositionally biased region" description="Acidic residues" evidence="6">
    <location>
        <begin position="148"/>
        <end position="167"/>
    </location>
</feature>
<evidence type="ECO:0000313" key="8">
    <source>
        <dbReference type="Proteomes" id="UP001314263"/>
    </source>
</evidence>
<organism evidence="7 8">
    <name type="scientific">Coccomyxa viridis</name>
    <dbReference type="NCBI Taxonomy" id="1274662"/>
    <lineage>
        <taxon>Eukaryota</taxon>
        <taxon>Viridiplantae</taxon>
        <taxon>Chlorophyta</taxon>
        <taxon>core chlorophytes</taxon>
        <taxon>Trebouxiophyceae</taxon>
        <taxon>Trebouxiophyceae incertae sedis</taxon>
        <taxon>Coccomyxaceae</taxon>
        <taxon>Coccomyxa</taxon>
    </lineage>
</organism>
<dbReference type="InterPro" id="IPR003874">
    <property type="entry name" value="CDC45"/>
</dbReference>
<sequence length="628" mass="70622">MLIGPNDYERTFRDIQSSLQSSDEKNIIVCASTSECDSVCGIRILQQLLMNNGIHFSMYPVSGFEDIQKICEAQLTGEAQTVVLINCGAQADLVRDLDLQRNSGTRIIVADSHRPLHHNARALRNVSYMVDDAELPDILANLPPCDGASDEEDGEMEPSSLSDDEDKENERPAQRRRLSDEGAEAGLSRKQRQDRRKQRVRGQRAEYYSKGDSWGAPVAGTMYTLAQQLHMDTPHFLWLAVLGLTDQQLHQRTSHQSYAEAAHALEMQVNQLGDDEVEGDGFVNEEVEDEHGNLSTVKRKRIVFGKLKAVDDFRFPLMRHWTVYDSIIHSRYVATRLQTWQEKGKDKVKELLVRMGLSQRDCQADYYVTSHKFQNLPQKLAEHACSLHLTDLSFRSFRLEDGTGPQLYAADVVYAVTALLEAPPAVRPGDTAPADDKADHFWKASNALATRDNGELKHGIDLSKRLQRAILDDGGLLIMGKAAQEKAKFRWYDTTRYEVSNKAILGHPLALVKLGMFLRDVSELRQQHRPNHEVKPTIIIGPADAHNECLIVAVTKESFGNSSQQNQGNQFGVFFERAAEKVGAAFRHTGFDSSVIQVAFSDVERFIRELGTQTSLRLNRRMPSQAQP</sequence>
<feature type="region of interest" description="Disordered" evidence="6">
    <location>
        <begin position="139"/>
        <end position="206"/>
    </location>
</feature>
<name>A0AAV1IMD5_9CHLO</name>
<evidence type="ECO:0000313" key="7">
    <source>
        <dbReference type="EMBL" id="CAK0787630.1"/>
    </source>
</evidence>
<evidence type="ECO:0000256" key="5">
    <source>
        <dbReference type="ARBA" id="ARBA00023306"/>
    </source>
</evidence>
<dbReference type="Proteomes" id="UP001314263">
    <property type="component" value="Unassembled WGS sequence"/>
</dbReference>
<evidence type="ECO:0000256" key="1">
    <source>
        <dbReference type="ARBA" id="ARBA00004123"/>
    </source>
</evidence>
<dbReference type="GO" id="GO:0031261">
    <property type="term" value="C:DNA replication preinitiation complex"/>
    <property type="evidence" value="ECO:0007669"/>
    <property type="project" value="TreeGrafter"/>
</dbReference>
<dbReference type="GO" id="GO:0003688">
    <property type="term" value="F:DNA replication origin binding"/>
    <property type="evidence" value="ECO:0007669"/>
    <property type="project" value="TreeGrafter"/>
</dbReference>
<dbReference type="GO" id="GO:0003682">
    <property type="term" value="F:chromatin binding"/>
    <property type="evidence" value="ECO:0007669"/>
    <property type="project" value="TreeGrafter"/>
</dbReference>
<dbReference type="PANTHER" id="PTHR10507:SF0">
    <property type="entry name" value="CELL DIVISION CONTROL PROTEIN 45 HOMOLOG"/>
    <property type="match status" value="1"/>
</dbReference>
<accession>A0AAV1IMD5</accession>
<keyword evidence="8" id="KW-1185">Reference proteome</keyword>
<keyword evidence="5" id="KW-0131">Cell cycle</keyword>
<dbReference type="EMBL" id="CAUYUE010000017">
    <property type="protein sequence ID" value="CAK0787630.1"/>
    <property type="molecule type" value="Genomic_DNA"/>
</dbReference>
<comment type="similarity">
    <text evidence="2">Belongs to the CDC45 family.</text>
</comment>
<dbReference type="Pfam" id="PF02724">
    <property type="entry name" value="CDC45"/>
    <property type="match status" value="1"/>
</dbReference>
<evidence type="ECO:0000256" key="6">
    <source>
        <dbReference type="SAM" id="MobiDB-lite"/>
    </source>
</evidence>
<gene>
    <name evidence="7" type="ORF">CVIRNUC_010852</name>
</gene>
<dbReference type="GO" id="GO:1902977">
    <property type="term" value="P:mitotic DNA replication preinitiation complex assembly"/>
    <property type="evidence" value="ECO:0007669"/>
    <property type="project" value="TreeGrafter"/>
</dbReference>
<feature type="compositionally biased region" description="Basic and acidic residues" evidence="6">
    <location>
        <begin position="168"/>
        <end position="180"/>
    </location>
</feature>
<dbReference type="GO" id="GO:0000727">
    <property type="term" value="P:double-strand break repair via break-induced replication"/>
    <property type="evidence" value="ECO:0007669"/>
    <property type="project" value="TreeGrafter"/>
</dbReference>
<comment type="subcellular location">
    <subcellularLocation>
        <location evidence="1">Nucleus</location>
    </subcellularLocation>
</comment>
<evidence type="ECO:0000256" key="3">
    <source>
        <dbReference type="ARBA" id="ARBA00022705"/>
    </source>
</evidence>
<reference evidence="7 8" key="1">
    <citation type="submission" date="2023-10" db="EMBL/GenBank/DDBJ databases">
        <authorList>
            <person name="Maclean D."/>
            <person name="Macfadyen A."/>
        </authorList>
    </citation>
    <scope>NUCLEOTIDE SEQUENCE [LARGE SCALE GENOMIC DNA]</scope>
</reference>
<dbReference type="GO" id="GO:0006270">
    <property type="term" value="P:DNA replication initiation"/>
    <property type="evidence" value="ECO:0007669"/>
    <property type="project" value="InterPro"/>
</dbReference>
<evidence type="ECO:0000256" key="4">
    <source>
        <dbReference type="ARBA" id="ARBA00023242"/>
    </source>
</evidence>
<proteinExistence type="inferred from homology"/>
<feature type="compositionally biased region" description="Basic residues" evidence="6">
    <location>
        <begin position="189"/>
        <end position="202"/>
    </location>
</feature>
<evidence type="ECO:0008006" key="9">
    <source>
        <dbReference type="Google" id="ProtNLM"/>
    </source>
</evidence>
<keyword evidence="4" id="KW-0539">Nucleus</keyword>
<dbReference type="PANTHER" id="PTHR10507">
    <property type="entry name" value="CDC45-RELATED PROTEIN"/>
    <property type="match status" value="1"/>
</dbReference>
<protein>
    <recommendedName>
        <fullName evidence="9">CDC45-like protein</fullName>
    </recommendedName>
</protein>
<comment type="caution">
    <text evidence="7">The sequence shown here is derived from an EMBL/GenBank/DDBJ whole genome shotgun (WGS) entry which is preliminary data.</text>
</comment>
<evidence type="ECO:0000256" key="2">
    <source>
        <dbReference type="ARBA" id="ARBA00010727"/>
    </source>
</evidence>
<dbReference type="GO" id="GO:0003697">
    <property type="term" value="F:single-stranded DNA binding"/>
    <property type="evidence" value="ECO:0007669"/>
    <property type="project" value="TreeGrafter"/>
</dbReference>
<dbReference type="AlphaFoldDB" id="A0AAV1IMD5"/>
<keyword evidence="3" id="KW-0235">DNA replication</keyword>